<feature type="compositionally biased region" description="Acidic residues" evidence="2">
    <location>
        <begin position="390"/>
        <end position="404"/>
    </location>
</feature>
<evidence type="ECO:0000313" key="6">
    <source>
        <dbReference type="Proteomes" id="UP000053617"/>
    </source>
</evidence>
<feature type="compositionally biased region" description="Basic and acidic residues" evidence="2">
    <location>
        <begin position="362"/>
        <end position="371"/>
    </location>
</feature>
<dbReference type="InterPro" id="IPR011990">
    <property type="entry name" value="TPR-like_helical_dom_sf"/>
</dbReference>
<dbReference type="EMBL" id="KN847475">
    <property type="protein sequence ID" value="KIX09341.1"/>
    <property type="molecule type" value="Genomic_DNA"/>
</dbReference>
<dbReference type="PROSITE" id="PS51048">
    <property type="entry name" value="SGS"/>
    <property type="match status" value="1"/>
</dbReference>
<evidence type="ECO:0000259" key="4">
    <source>
        <dbReference type="PROSITE" id="PS51203"/>
    </source>
</evidence>
<proteinExistence type="inferred from homology"/>
<feature type="region of interest" description="Disordered" evidence="2">
    <location>
        <begin position="337"/>
        <end position="404"/>
    </location>
</feature>
<reference evidence="5 6" key="1">
    <citation type="submission" date="2015-01" db="EMBL/GenBank/DDBJ databases">
        <title>The Genome Sequence of Rhinocladiella mackenzie CBS 650.93.</title>
        <authorList>
            <consortium name="The Broad Institute Genomics Platform"/>
            <person name="Cuomo C."/>
            <person name="de Hoog S."/>
            <person name="Gorbushina A."/>
            <person name="Stielow B."/>
            <person name="Teixiera M."/>
            <person name="Abouelleil A."/>
            <person name="Chapman S.B."/>
            <person name="Priest M."/>
            <person name="Young S.K."/>
            <person name="Wortman J."/>
            <person name="Nusbaum C."/>
            <person name="Birren B."/>
        </authorList>
    </citation>
    <scope>NUCLEOTIDE SEQUENCE [LARGE SCALE GENOMIC DNA]</scope>
    <source>
        <strain evidence="5 6">CBS 650.93</strain>
    </source>
</reference>
<dbReference type="PROSITE" id="PS51203">
    <property type="entry name" value="CS"/>
    <property type="match status" value="1"/>
</dbReference>
<feature type="compositionally biased region" description="Polar residues" evidence="2">
    <location>
        <begin position="316"/>
        <end position="325"/>
    </location>
</feature>
<evidence type="ECO:0000256" key="2">
    <source>
        <dbReference type="SAM" id="MobiDB-lite"/>
    </source>
</evidence>
<keyword evidence="6" id="KW-1185">Reference proteome</keyword>
<dbReference type="InterPro" id="IPR007699">
    <property type="entry name" value="SGS_dom"/>
</dbReference>
<dbReference type="VEuPathDB" id="FungiDB:Z518_00420"/>
<dbReference type="AlphaFoldDB" id="A0A0D2J0W6"/>
<evidence type="ECO:0008006" key="7">
    <source>
        <dbReference type="Google" id="ProtNLM"/>
    </source>
</evidence>
<protein>
    <recommendedName>
        <fullName evidence="7">SGT1 and CS domain protein</fullName>
    </recommendedName>
</protein>
<comment type="similarity">
    <text evidence="1">Belongs to the SGT1 family.</text>
</comment>
<dbReference type="Pfam" id="PF04969">
    <property type="entry name" value="CS"/>
    <property type="match status" value="1"/>
</dbReference>
<feature type="domain" description="CS" evidence="4">
    <location>
        <begin position="216"/>
        <end position="309"/>
    </location>
</feature>
<evidence type="ECO:0000256" key="1">
    <source>
        <dbReference type="ARBA" id="ARBA00008509"/>
    </source>
</evidence>
<dbReference type="CDD" id="cd06466">
    <property type="entry name" value="p23_CS_SGT1_like"/>
    <property type="match status" value="1"/>
</dbReference>
<dbReference type="Proteomes" id="UP000053617">
    <property type="component" value="Unassembled WGS sequence"/>
</dbReference>
<dbReference type="SUPFAM" id="SSF49764">
    <property type="entry name" value="HSP20-like chaperones"/>
    <property type="match status" value="1"/>
</dbReference>
<feature type="region of interest" description="Disordered" evidence="2">
    <location>
        <begin position="167"/>
        <end position="216"/>
    </location>
</feature>
<dbReference type="RefSeq" id="XP_013276477.1">
    <property type="nucleotide sequence ID" value="XM_013421023.1"/>
</dbReference>
<gene>
    <name evidence="5" type="ORF">Z518_00420</name>
</gene>
<feature type="region of interest" description="Disordered" evidence="2">
    <location>
        <begin position="300"/>
        <end position="325"/>
    </location>
</feature>
<sequence length="459" mass="50142">MDQAQRGANALAASDYPGALAAYTQALIEHPTSPDYFTKRSLVFTRLKPARYDLALRDAEYAVLLARKRARRELIQAAQQRRVIALHGLGRYADAKFLLSTMERWVPKESRPAKMEIDMWKAKVESKLQNVPESEKVATVKEYPEIELPTDAKMTEKLEAQLNADGSFKLDQDSNGKSSDPSTILAGALPSTNGTDGTANGEASAAAPKPTTDPVPTQIRHEWYQNAQSVTLTLYAKGVSKDAAQIDINEDSVYVSFPHPSNPSTSFTFALDPLFAPIDPSRSKSAVLSTKVELTLTKAQAGQKWHTLEGSAPLKPSNNTSSATNEDAARVAVMDTLNQKQSESSTKPTASAPSYPTSSRHGPKDWDKLANDLHAQSKAKRVVKKSDNTNEADEEEDIDSDYEGGDAVDGFFKKLYAGADDDTRRAMMKSYYESNGTALSTNWAEVGKGKVEEVKGKDD</sequence>
<dbReference type="HOGENOM" id="CLU_039532_3_1_1"/>
<feature type="compositionally biased region" description="Low complexity" evidence="2">
    <location>
        <begin position="342"/>
        <end position="359"/>
    </location>
</feature>
<dbReference type="GO" id="GO:0051087">
    <property type="term" value="F:protein-folding chaperone binding"/>
    <property type="evidence" value="ECO:0007669"/>
    <property type="project" value="InterPro"/>
</dbReference>
<dbReference type="InterPro" id="IPR044563">
    <property type="entry name" value="Sgt1-like"/>
</dbReference>
<dbReference type="Gene3D" id="2.60.40.790">
    <property type="match status" value="1"/>
</dbReference>
<dbReference type="STRING" id="1442369.A0A0D2J0W6"/>
<dbReference type="Pfam" id="PF05002">
    <property type="entry name" value="SGS"/>
    <property type="match status" value="1"/>
</dbReference>
<feature type="domain" description="SGS" evidence="3">
    <location>
        <begin position="354"/>
        <end position="459"/>
    </location>
</feature>
<name>A0A0D2J0W6_9EURO</name>
<accession>A0A0D2J0W6</accession>
<organism evidence="5 6">
    <name type="scientific">Rhinocladiella mackenziei CBS 650.93</name>
    <dbReference type="NCBI Taxonomy" id="1442369"/>
    <lineage>
        <taxon>Eukaryota</taxon>
        <taxon>Fungi</taxon>
        <taxon>Dikarya</taxon>
        <taxon>Ascomycota</taxon>
        <taxon>Pezizomycotina</taxon>
        <taxon>Eurotiomycetes</taxon>
        <taxon>Chaetothyriomycetidae</taxon>
        <taxon>Chaetothyriales</taxon>
        <taxon>Herpotrichiellaceae</taxon>
        <taxon>Rhinocladiella</taxon>
    </lineage>
</organism>
<evidence type="ECO:0000259" key="3">
    <source>
        <dbReference type="PROSITE" id="PS51048"/>
    </source>
</evidence>
<dbReference type="PANTHER" id="PTHR45862">
    <property type="entry name" value="PROTEIN SGT1 HOMOLOG"/>
    <property type="match status" value="1"/>
</dbReference>
<evidence type="ECO:0000313" key="5">
    <source>
        <dbReference type="EMBL" id="KIX09341.1"/>
    </source>
</evidence>
<dbReference type="InterPro" id="IPR008978">
    <property type="entry name" value="HSP20-like_chaperone"/>
</dbReference>
<dbReference type="Gene3D" id="1.25.40.10">
    <property type="entry name" value="Tetratricopeptide repeat domain"/>
    <property type="match status" value="1"/>
</dbReference>
<dbReference type="GeneID" id="25288491"/>
<dbReference type="SUPFAM" id="SSF48452">
    <property type="entry name" value="TPR-like"/>
    <property type="match status" value="1"/>
</dbReference>
<dbReference type="OrthoDB" id="1898560at2759"/>
<dbReference type="InterPro" id="IPR007052">
    <property type="entry name" value="CS_dom"/>
</dbReference>